<name>A0A8K1G9Q0_9PASS</name>
<feature type="region of interest" description="Disordered" evidence="1">
    <location>
        <begin position="1"/>
        <end position="45"/>
    </location>
</feature>
<accession>A0A8K1G9Q0</accession>
<evidence type="ECO:0000313" key="3">
    <source>
        <dbReference type="Proteomes" id="UP000796761"/>
    </source>
</evidence>
<protein>
    <submittedName>
        <fullName evidence="2">Uncharacterized protein</fullName>
    </submittedName>
</protein>
<organism evidence="2 3">
    <name type="scientific">Zosterops borbonicus</name>
    <dbReference type="NCBI Taxonomy" id="364589"/>
    <lineage>
        <taxon>Eukaryota</taxon>
        <taxon>Metazoa</taxon>
        <taxon>Chordata</taxon>
        <taxon>Craniata</taxon>
        <taxon>Vertebrata</taxon>
        <taxon>Euteleostomi</taxon>
        <taxon>Archelosauria</taxon>
        <taxon>Archosauria</taxon>
        <taxon>Dinosauria</taxon>
        <taxon>Saurischia</taxon>
        <taxon>Theropoda</taxon>
        <taxon>Coelurosauria</taxon>
        <taxon>Aves</taxon>
        <taxon>Neognathae</taxon>
        <taxon>Neoaves</taxon>
        <taxon>Telluraves</taxon>
        <taxon>Australaves</taxon>
        <taxon>Passeriformes</taxon>
        <taxon>Sylvioidea</taxon>
        <taxon>Zosteropidae</taxon>
        <taxon>Zosterops</taxon>
    </lineage>
</organism>
<feature type="compositionally biased region" description="Basic and acidic residues" evidence="1">
    <location>
        <begin position="19"/>
        <end position="31"/>
    </location>
</feature>
<sequence>MQEEKANLVTLEPGDAGNYEERPQGEARIEQELSPAETSSYNKGSQGEVCVGQELSPEAADICHLISLWFVFLEEELSHGDVESYEKVSEECPEKSLSQGRVGTSHSLSDWEDYSQQELSHGYVSTYREVLDWKQSVGQERPQEEDPIAQKVSKGDGKKPSMQSSWESDSEQDLMQYGWEQSIGDKALLHKEDGWDKIRILKLCKDQERERRLAGLAGGGFLMAVPHEGWVEDGASELRPWGLLCASPPHVEALAPRGHGAPGAFQEQEPEAGTLSQQRAPRKKRLSRLRRALRALRGLFHFSCCAPWPQD</sequence>
<evidence type="ECO:0000313" key="2">
    <source>
        <dbReference type="EMBL" id="TRZ14586.1"/>
    </source>
</evidence>
<dbReference type="EMBL" id="SWJQ01000426">
    <property type="protein sequence ID" value="TRZ14586.1"/>
    <property type="molecule type" value="Genomic_DNA"/>
</dbReference>
<comment type="caution">
    <text evidence="2">The sequence shown here is derived from an EMBL/GenBank/DDBJ whole genome shotgun (WGS) entry which is preliminary data.</text>
</comment>
<dbReference type="AlphaFoldDB" id="A0A8K1G9Q0"/>
<feature type="region of interest" description="Disordered" evidence="1">
    <location>
        <begin position="255"/>
        <end position="284"/>
    </location>
</feature>
<feature type="region of interest" description="Disordered" evidence="1">
    <location>
        <begin position="137"/>
        <end position="171"/>
    </location>
</feature>
<dbReference type="Proteomes" id="UP000796761">
    <property type="component" value="Unassembled WGS sequence"/>
</dbReference>
<gene>
    <name evidence="2" type="ORF">HGM15179_012524</name>
</gene>
<dbReference type="OrthoDB" id="10550543at2759"/>
<feature type="compositionally biased region" description="Polar residues" evidence="1">
    <location>
        <begin position="36"/>
        <end position="45"/>
    </location>
</feature>
<reference evidence="2" key="1">
    <citation type="submission" date="2019-04" db="EMBL/GenBank/DDBJ databases">
        <title>Genome assembly of Zosterops borbonicus 15179.</title>
        <authorList>
            <person name="Leroy T."/>
            <person name="Anselmetti Y."/>
            <person name="Tilak M.-K."/>
            <person name="Nabholz B."/>
        </authorList>
    </citation>
    <scope>NUCLEOTIDE SEQUENCE</scope>
    <source>
        <strain evidence="2">HGM_15179</strain>
        <tissue evidence="2">Muscle</tissue>
    </source>
</reference>
<proteinExistence type="predicted"/>
<evidence type="ECO:0000256" key="1">
    <source>
        <dbReference type="SAM" id="MobiDB-lite"/>
    </source>
</evidence>
<keyword evidence="3" id="KW-1185">Reference proteome</keyword>